<evidence type="ECO:0000256" key="2">
    <source>
        <dbReference type="ARBA" id="ARBA00022475"/>
    </source>
</evidence>
<keyword evidence="5 11" id="KW-0479">Metal-binding</keyword>
<feature type="binding site" evidence="11">
    <location>
        <position position="221"/>
    </location>
    <ligand>
        <name>Zn(2+)</name>
        <dbReference type="ChEBI" id="CHEBI:29105"/>
        <note>catalytic</note>
    </ligand>
</feature>
<sequence length="306" mass="34205">MTLYTQRTYNIWKTWLLMTAFFGIVIGVGWVFAQAYGNPGILYIAVFFSVFMNVASYWFSDKLVLAMHRAKPIEMKEHPELYRILENLSITAGLPMPRFFIIDDVAPNAFATGRNAKHAVVVVTTGLLEILDRSELEGVLAHELSHIGNRDMLVSTVAVVLVGFVAVLSDMFTRSMLFRSFGSDNDRGRAGAVFLLFGLVISILAPIIAQLLHFAISRRREFLADASGALLTRYPEGLASALRKISAYSRPLRTASNATAHLFLENPFGADRVVGQKMPWIVRIFSTHPPIEERVNVLLGMRVEKQ</sequence>
<evidence type="ECO:0000256" key="1">
    <source>
        <dbReference type="ARBA" id="ARBA00009779"/>
    </source>
</evidence>
<feature type="transmembrane region" description="Helical" evidence="11">
    <location>
        <begin position="12"/>
        <end position="35"/>
    </location>
</feature>
<protein>
    <recommendedName>
        <fullName evidence="11">Protease HtpX homolog</fullName>
        <ecNumber evidence="11">3.4.24.-</ecNumber>
    </recommendedName>
</protein>
<dbReference type="CDD" id="cd07340">
    <property type="entry name" value="M48B_Htpx_like"/>
    <property type="match status" value="1"/>
</dbReference>
<evidence type="ECO:0000256" key="6">
    <source>
        <dbReference type="ARBA" id="ARBA00022801"/>
    </source>
</evidence>
<evidence type="ECO:0000256" key="4">
    <source>
        <dbReference type="ARBA" id="ARBA00022692"/>
    </source>
</evidence>
<comment type="caution">
    <text evidence="13">The sequence shown here is derived from an EMBL/GenBank/DDBJ whole genome shotgun (WGS) entry which is preliminary data.</text>
</comment>
<dbReference type="HAMAP" id="MF_00188">
    <property type="entry name" value="Pept_M48_protease_HtpX"/>
    <property type="match status" value="1"/>
</dbReference>
<dbReference type="InterPro" id="IPR050083">
    <property type="entry name" value="HtpX_protease"/>
</dbReference>
<keyword evidence="6 11" id="KW-0378">Hydrolase</keyword>
<gene>
    <name evidence="11" type="primary">htpX</name>
    <name evidence="13" type="ORF">A2847_00430</name>
</gene>
<evidence type="ECO:0000259" key="12">
    <source>
        <dbReference type="Pfam" id="PF01435"/>
    </source>
</evidence>
<feature type="binding site" evidence="11">
    <location>
        <position position="142"/>
    </location>
    <ligand>
        <name>Zn(2+)</name>
        <dbReference type="ChEBI" id="CHEBI:29105"/>
        <note>catalytic</note>
    </ligand>
</feature>
<organism evidence="13 14">
    <name type="scientific">Candidatus Sungbacteria bacterium RIFCSPHIGHO2_01_FULL_50_25</name>
    <dbReference type="NCBI Taxonomy" id="1802265"/>
    <lineage>
        <taxon>Bacteria</taxon>
        <taxon>Candidatus Sungiibacteriota</taxon>
    </lineage>
</organism>
<feature type="active site" evidence="11">
    <location>
        <position position="143"/>
    </location>
</feature>
<keyword evidence="2 11" id="KW-1003">Cell membrane</keyword>
<evidence type="ECO:0000256" key="5">
    <source>
        <dbReference type="ARBA" id="ARBA00022723"/>
    </source>
</evidence>
<dbReference type="EC" id="3.4.24.-" evidence="11"/>
<feature type="binding site" evidence="11">
    <location>
        <position position="146"/>
    </location>
    <ligand>
        <name>Zn(2+)</name>
        <dbReference type="ChEBI" id="CHEBI:29105"/>
        <note>catalytic</note>
    </ligand>
</feature>
<reference evidence="13 14" key="1">
    <citation type="journal article" date="2016" name="Nat. Commun.">
        <title>Thousands of microbial genomes shed light on interconnected biogeochemical processes in an aquifer system.</title>
        <authorList>
            <person name="Anantharaman K."/>
            <person name="Brown C.T."/>
            <person name="Hug L.A."/>
            <person name="Sharon I."/>
            <person name="Castelle C.J."/>
            <person name="Probst A.J."/>
            <person name="Thomas B.C."/>
            <person name="Singh A."/>
            <person name="Wilkins M.J."/>
            <person name="Karaoz U."/>
            <person name="Brodie E.L."/>
            <person name="Williams K.H."/>
            <person name="Hubbard S.S."/>
            <person name="Banfield J.F."/>
        </authorList>
    </citation>
    <scope>NUCLEOTIDE SEQUENCE [LARGE SCALE GENOMIC DNA]</scope>
</reference>
<keyword evidence="9 11" id="KW-0482">Metalloprotease</keyword>
<dbReference type="GO" id="GO:0005886">
    <property type="term" value="C:plasma membrane"/>
    <property type="evidence" value="ECO:0007669"/>
    <property type="project" value="UniProtKB-SubCell"/>
</dbReference>
<keyword evidence="8 11" id="KW-1133">Transmembrane helix</keyword>
<dbReference type="Gene3D" id="3.30.2010.10">
    <property type="entry name" value="Metalloproteases ('zincins'), catalytic domain"/>
    <property type="match status" value="1"/>
</dbReference>
<dbReference type="GO" id="GO:0004222">
    <property type="term" value="F:metalloendopeptidase activity"/>
    <property type="evidence" value="ECO:0007669"/>
    <property type="project" value="UniProtKB-UniRule"/>
</dbReference>
<proteinExistence type="inferred from homology"/>
<dbReference type="PANTHER" id="PTHR43221:SF2">
    <property type="entry name" value="PROTEASE HTPX HOMOLOG"/>
    <property type="match status" value="1"/>
</dbReference>
<dbReference type="GO" id="GO:0006508">
    <property type="term" value="P:proteolysis"/>
    <property type="evidence" value="ECO:0007669"/>
    <property type="project" value="UniProtKB-KW"/>
</dbReference>
<dbReference type="Proteomes" id="UP000178574">
    <property type="component" value="Unassembled WGS sequence"/>
</dbReference>
<dbReference type="AlphaFoldDB" id="A0A1G2K7P3"/>
<keyword evidence="4 11" id="KW-0812">Transmembrane</keyword>
<comment type="subcellular location">
    <subcellularLocation>
        <location evidence="11">Cell membrane</location>
        <topology evidence="11">Multi-pass membrane protein</topology>
    </subcellularLocation>
</comment>
<evidence type="ECO:0000313" key="14">
    <source>
        <dbReference type="Proteomes" id="UP000178574"/>
    </source>
</evidence>
<evidence type="ECO:0000256" key="3">
    <source>
        <dbReference type="ARBA" id="ARBA00022670"/>
    </source>
</evidence>
<evidence type="ECO:0000256" key="9">
    <source>
        <dbReference type="ARBA" id="ARBA00023049"/>
    </source>
</evidence>
<dbReference type="GO" id="GO:0008270">
    <property type="term" value="F:zinc ion binding"/>
    <property type="evidence" value="ECO:0007669"/>
    <property type="project" value="UniProtKB-UniRule"/>
</dbReference>
<name>A0A1G2K7P3_9BACT</name>
<dbReference type="Pfam" id="PF01435">
    <property type="entry name" value="Peptidase_M48"/>
    <property type="match status" value="1"/>
</dbReference>
<evidence type="ECO:0000313" key="13">
    <source>
        <dbReference type="EMBL" id="OGZ95474.1"/>
    </source>
</evidence>
<keyword evidence="3 11" id="KW-0645">Protease</keyword>
<comment type="similarity">
    <text evidence="1 11">Belongs to the peptidase M48B family.</text>
</comment>
<dbReference type="InterPro" id="IPR022919">
    <property type="entry name" value="Pept_M48_protease_HtpX"/>
</dbReference>
<feature type="transmembrane region" description="Helical" evidence="11">
    <location>
        <begin position="152"/>
        <end position="172"/>
    </location>
</feature>
<comment type="cofactor">
    <cofactor evidence="11">
        <name>Zn(2+)</name>
        <dbReference type="ChEBI" id="CHEBI:29105"/>
    </cofactor>
    <text evidence="11">Binds 1 zinc ion per subunit.</text>
</comment>
<feature type="transmembrane region" description="Helical" evidence="11">
    <location>
        <begin position="41"/>
        <end position="59"/>
    </location>
</feature>
<evidence type="ECO:0000256" key="11">
    <source>
        <dbReference type="HAMAP-Rule" id="MF_00188"/>
    </source>
</evidence>
<dbReference type="InterPro" id="IPR001915">
    <property type="entry name" value="Peptidase_M48"/>
</dbReference>
<keyword evidence="10 11" id="KW-0472">Membrane</keyword>
<evidence type="ECO:0000256" key="7">
    <source>
        <dbReference type="ARBA" id="ARBA00022833"/>
    </source>
</evidence>
<keyword evidence="7 11" id="KW-0862">Zinc</keyword>
<dbReference type="EMBL" id="MHQD01000032">
    <property type="protein sequence ID" value="OGZ95474.1"/>
    <property type="molecule type" value="Genomic_DNA"/>
</dbReference>
<dbReference type="PANTHER" id="PTHR43221">
    <property type="entry name" value="PROTEASE HTPX"/>
    <property type="match status" value="1"/>
</dbReference>
<feature type="domain" description="Peptidase M48" evidence="12">
    <location>
        <begin position="77"/>
        <end position="300"/>
    </location>
</feature>
<accession>A0A1G2K7P3</accession>
<evidence type="ECO:0000256" key="8">
    <source>
        <dbReference type="ARBA" id="ARBA00022989"/>
    </source>
</evidence>
<feature type="transmembrane region" description="Helical" evidence="11">
    <location>
        <begin position="192"/>
        <end position="212"/>
    </location>
</feature>
<evidence type="ECO:0000256" key="10">
    <source>
        <dbReference type="ARBA" id="ARBA00023136"/>
    </source>
</evidence>